<name>A0AAV5UDC6_9BILA</name>
<protein>
    <submittedName>
        <fullName evidence="2">Uncharacterized protein</fullName>
    </submittedName>
</protein>
<dbReference type="Proteomes" id="UP001432027">
    <property type="component" value="Unassembled WGS sequence"/>
</dbReference>
<keyword evidence="3" id="KW-1185">Reference proteome</keyword>
<dbReference type="EMBL" id="BTSX01000006">
    <property type="protein sequence ID" value="GMT04298.1"/>
    <property type="molecule type" value="Genomic_DNA"/>
</dbReference>
<evidence type="ECO:0000313" key="3">
    <source>
        <dbReference type="Proteomes" id="UP001432027"/>
    </source>
</evidence>
<reference evidence="2" key="1">
    <citation type="submission" date="2023-10" db="EMBL/GenBank/DDBJ databases">
        <title>Genome assembly of Pristionchus species.</title>
        <authorList>
            <person name="Yoshida K."/>
            <person name="Sommer R.J."/>
        </authorList>
    </citation>
    <scope>NUCLEOTIDE SEQUENCE</scope>
    <source>
        <strain evidence="2">RS0144</strain>
    </source>
</reference>
<organism evidence="2 3">
    <name type="scientific">Pristionchus entomophagus</name>
    <dbReference type="NCBI Taxonomy" id="358040"/>
    <lineage>
        <taxon>Eukaryota</taxon>
        <taxon>Metazoa</taxon>
        <taxon>Ecdysozoa</taxon>
        <taxon>Nematoda</taxon>
        <taxon>Chromadorea</taxon>
        <taxon>Rhabditida</taxon>
        <taxon>Rhabditina</taxon>
        <taxon>Diplogasteromorpha</taxon>
        <taxon>Diplogasteroidea</taxon>
        <taxon>Neodiplogasteridae</taxon>
        <taxon>Pristionchus</taxon>
    </lineage>
</organism>
<dbReference type="AlphaFoldDB" id="A0AAV5UDC6"/>
<evidence type="ECO:0000256" key="1">
    <source>
        <dbReference type="SAM" id="Coils"/>
    </source>
</evidence>
<proteinExistence type="predicted"/>
<gene>
    <name evidence="2" type="ORF">PENTCL1PPCAC_26472</name>
</gene>
<sequence length="194" mass="22892">ENSSMSDELSGVKARLEEEMGVNRAMKGEIIQTKTAHEKCGDTVRRERELTSHVDRSLSTIEKMKRIQDDREKEYGITLTRLSNELDFVKGEMERKDEVAKNLIDMIDKLSMDNKGLQDRINERERMRLRENQMSLVSGLEKRMEVAPMDERIKNLMEKFEDERGWRTELCRIHVEMSRDMKRLIELAKESCTH</sequence>
<accession>A0AAV5UDC6</accession>
<feature type="coiled-coil region" evidence="1">
    <location>
        <begin position="100"/>
        <end position="127"/>
    </location>
</feature>
<comment type="caution">
    <text evidence="2">The sequence shown here is derived from an EMBL/GenBank/DDBJ whole genome shotgun (WGS) entry which is preliminary data.</text>
</comment>
<feature type="non-terminal residue" evidence="2">
    <location>
        <position position="1"/>
    </location>
</feature>
<evidence type="ECO:0000313" key="2">
    <source>
        <dbReference type="EMBL" id="GMT04298.1"/>
    </source>
</evidence>
<keyword evidence="1" id="KW-0175">Coiled coil</keyword>